<evidence type="ECO:0000256" key="4">
    <source>
        <dbReference type="ARBA" id="ARBA00022692"/>
    </source>
</evidence>
<evidence type="ECO:0000256" key="5">
    <source>
        <dbReference type="ARBA" id="ARBA00022989"/>
    </source>
</evidence>
<sequence>MRRTALASLAGATLEWYDFQLYGWLSALAFNQLFFPSEDPIIGTLLAFMGFGVGFVIRPVGALVFGHLGDRIGRRSTLLITLLMTGLPTVLIGLLPTYAVIGVWAPILLVALRLVQGFGLGGEFGGAALLVVEHAPNGRRGFLGSFAGLGNPVGQLLSIIVVFTVIASMPESAFLGGGWRIPYLVGVIILIAGLYVRFRIAETPSFARMKDQGQRHRVPAGVLFRRYPLTILKAWGARVADAGTWAVFLVFGISYATSEVGISTSMTTIGVALALMMQILVVLWAGRLSDRVGRRPVIMIGAVVIAVCVVPSFLLIDTGNPLLLWLAFMLGFPIGTGMIFAPVGALLPELFDARVRFSGTSIVFQLSSVAAGVVPSIATALLLLGGHRPWLVCAFVVVLAAITFVCAHCLPETYRRELDAADQAPAATTTA</sequence>
<dbReference type="PROSITE" id="PS00217">
    <property type="entry name" value="SUGAR_TRANSPORT_2"/>
    <property type="match status" value="1"/>
</dbReference>
<feature type="transmembrane region" description="Helical" evidence="7">
    <location>
        <begin position="359"/>
        <end position="383"/>
    </location>
</feature>
<accession>A0ABS4WZ47</accession>
<keyword evidence="4 7" id="KW-0812">Transmembrane</keyword>
<feature type="transmembrane region" description="Helical" evidence="7">
    <location>
        <begin position="143"/>
        <end position="169"/>
    </location>
</feature>
<dbReference type="PANTHER" id="PTHR43045:SF1">
    <property type="entry name" value="SHIKIMATE TRANSPORTER"/>
    <property type="match status" value="1"/>
</dbReference>
<feature type="transmembrane region" description="Helical" evidence="7">
    <location>
        <begin position="45"/>
        <end position="66"/>
    </location>
</feature>
<evidence type="ECO:0000313" key="9">
    <source>
        <dbReference type="EMBL" id="MBP2381478.1"/>
    </source>
</evidence>
<evidence type="ECO:0000256" key="6">
    <source>
        <dbReference type="ARBA" id="ARBA00023136"/>
    </source>
</evidence>
<keyword evidence="2" id="KW-0813">Transport</keyword>
<keyword evidence="6 7" id="KW-0472">Membrane</keyword>
<dbReference type="PANTHER" id="PTHR43045">
    <property type="entry name" value="SHIKIMATE TRANSPORTER"/>
    <property type="match status" value="1"/>
</dbReference>
<dbReference type="PROSITE" id="PS50850">
    <property type="entry name" value="MFS"/>
    <property type="match status" value="1"/>
</dbReference>
<evidence type="ECO:0000256" key="3">
    <source>
        <dbReference type="ARBA" id="ARBA00022475"/>
    </source>
</evidence>
<dbReference type="RefSeq" id="WP_209900660.1">
    <property type="nucleotide sequence ID" value="NZ_BAAAJW010000002.1"/>
</dbReference>
<comment type="subcellular location">
    <subcellularLocation>
        <location evidence="1">Cell membrane</location>
        <topology evidence="1">Multi-pass membrane protein</topology>
    </subcellularLocation>
</comment>
<feature type="domain" description="Major facilitator superfamily (MFS) profile" evidence="8">
    <location>
        <begin position="4"/>
        <end position="412"/>
    </location>
</feature>
<dbReference type="Pfam" id="PF07690">
    <property type="entry name" value="MFS_1"/>
    <property type="match status" value="1"/>
</dbReference>
<dbReference type="InterPro" id="IPR020846">
    <property type="entry name" value="MFS_dom"/>
</dbReference>
<evidence type="ECO:0000256" key="2">
    <source>
        <dbReference type="ARBA" id="ARBA00022448"/>
    </source>
</evidence>
<evidence type="ECO:0000256" key="1">
    <source>
        <dbReference type="ARBA" id="ARBA00004651"/>
    </source>
</evidence>
<evidence type="ECO:0000256" key="7">
    <source>
        <dbReference type="SAM" id="Phobius"/>
    </source>
</evidence>
<dbReference type="InterPro" id="IPR005828">
    <property type="entry name" value="MFS_sugar_transport-like"/>
</dbReference>
<organism evidence="9 10">
    <name type="scientific">Brachybacterium sacelli</name>
    <dbReference type="NCBI Taxonomy" id="173364"/>
    <lineage>
        <taxon>Bacteria</taxon>
        <taxon>Bacillati</taxon>
        <taxon>Actinomycetota</taxon>
        <taxon>Actinomycetes</taxon>
        <taxon>Micrococcales</taxon>
        <taxon>Dermabacteraceae</taxon>
        <taxon>Brachybacterium</taxon>
    </lineage>
</organism>
<keyword evidence="5 7" id="KW-1133">Transmembrane helix</keyword>
<dbReference type="SUPFAM" id="SSF103473">
    <property type="entry name" value="MFS general substrate transporter"/>
    <property type="match status" value="1"/>
</dbReference>
<dbReference type="EMBL" id="JAGIOD010000001">
    <property type="protein sequence ID" value="MBP2381478.1"/>
    <property type="molecule type" value="Genomic_DNA"/>
</dbReference>
<feature type="transmembrane region" description="Helical" evidence="7">
    <location>
        <begin position="322"/>
        <end position="347"/>
    </location>
</feature>
<dbReference type="Proteomes" id="UP001519290">
    <property type="component" value="Unassembled WGS sequence"/>
</dbReference>
<dbReference type="InterPro" id="IPR011701">
    <property type="entry name" value="MFS"/>
</dbReference>
<feature type="transmembrane region" description="Helical" evidence="7">
    <location>
        <begin position="107"/>
        <end position="131"/>
    </location>
</feature>
<dbReference type="PROSITE" id="PS00216">
    <property type="entry name" value="SUGAR_TRANSPORT_1"/>
    <property type="match status" value="1"/>
</dbReference>
<feature type="transmembrane region" description="Helical" evidence="7">
    <location>
        <begin position="262"/>
        <end position="285"/>
    </location>
</feature>
<dbReference type="InterPro" id="IPR036259">
    <property type="entry name" value="MFS_trans_sf"/>
</dbReference>
<gene>
    <name evidence="9" type="ORF">JOF43_001435</name>
</gene>
<feature type="transmembrane region" description="Helical" evidence="7">
    <location>
        <begin position="297"/>
        <end position="316"/>
    </location>
</feature>
<reference evidence="9 10" key="1">
    <citation type="submission" date="2021-03" db="EMBL/GenBank/DDBJ databases">
        <title>Sequencing the genomes of 1000 actinobacteria strains.</title>
        <authorList>
            <person name="Klenk H.-P."/>
        </authorList>
    </citation>
    <scope>NUCLEOTIDE SEQUENCE [LARGE SCALE GENOMIC DNA]</scope>
    <source>
        <strain evidence="9 10">DSM 14566</strain>
    </source>
</reference>
<dbReference type="Pfam" id="PF00083">
    <property type="entry name" value="Sugar_tr"/>
    <property type="match status" value="1"/>
</dbReference>
<keyword evidence="10" id="KW-1185">Reference proteome</keyword>
<comment type="caution">
    <text evidence="9">The sequence shown here is derived from an EMBL/GenBank/DDBJ whole genome shotgun (WGS) entry which is preliminary data.</text>
</comment>
<dbReference type="CDD" id="cd17369">
    <property type="entry name" value="MFS_ShiA_like"/>
    <property type="match status" value="1"/>
</dbReference>
<feature type="transmembrane region" description="Helical" evidence="7">
    <location>
        <begin position="389"/>
        <end position="410"/>
    </location>
</feature>
<proteinExistence type="predicted"/>
<dbReference type="InterPro" id="IPR005829">
    <property type="entry name" value="Sugar_transporter_CS"/>
</dbReference>
<keyword evidence="3" id="KW-1003">Cell membrane</keyword>
<feature type="transmembrane region" description="Helical" evidence="7">
    <location>
        <begin position="181"/>
        <end position="200"/>
    </location>
</feature>
<dbReference type="Gene3D" id="1.20.1250.20">
    <property type="entry name" value="MFS general substrate transporter like domains"/>
    <property type="match status" value="2"/>
</dbReference>
<feature type="transmembrane region" description="Helical" evidence="7">
    <location>
        <begin position="78"/>
        <end position="101"/>
    </location>
</feature>
<name>A0ABS4WZ47_9MICO</name>
<feature type="transmembrane region" description="Helical" evidence="7">
    <location>
        <begin position="235"/>
        <end position="256"/>
    </location>
</feature>
<evidence type="ECO:0000313" key="10">
    <source>
        <dbReference type="Proteomes" id="UP001519290"/>
    </source>
</evidence>
<evidence type="ECO:0000259" key="8">
    <source>
        <dbReference type="PROSITE" id="PS50850"/>
    </source>
</evidence>
<protein>
    <submittedName>
        <fullName evidence="9">MFS family permease</fullName>
    </submittedName>
</protein>